<dbReference type="Pfam" id="PF11885">
    <property type="entry name" value="DUF3405"/>
    <property type="match status" value="1"/>
</dbReference>
<dbReference type="EMBL" id="JAZAVK010000050">
    <property type="protein sequence ID" value="KAK7427718.1"/>
    <property type="molecule type" value="Genomic_DNA"/>
</dbReference>
<keyword evidence="2" id="KW-1133">Transmembrane helix</keyword>
<feature type="compositionally biased region" description="Low complexity" evidence="1">
    <location>
        <begin position="54"/>
        <end position="75"/>
    </location>
</feature>
<protein>
    <recommendedName>
        <fullName evidence="5">Major facilitator superfamily transporter</fullName>
    </recommendedName>
</protein>
<gene>
    <name evidence="3" type="ORF">QQZ08_005824</name>
</gene>
<dbReference type="PANTHER" id="PTHR36205">
    <property type="entry name" value="CHROMOSOME 19, WHOLE GENOME SHOTGUN SEQUENCE"/>
    <property type="match status" value="1"/>
</dbReference>
<feature type="region of interest" description="Disordered" evidence="1">
    <location>
        <begin position="1"/>
        <end position="81"/>
    </location>
</feature>
<evidence type="ECO:0000256" key="2">
    <source>
        <dbReference type="SAM" id="Phobius"/>
    </source>
</evidence>
<keyword evidence="4" id="KW-1185">Reference proteome</keyword>
<name>A0ABR1I2J1_9HYPO</name>
<feature type="compositionally biased region" description="Basic and acidic residues" evidence="1">
    <location>
        <begin position="401"/>
        <end position="425"/>
    </location>
</feature>
<feature type="compositionally biased region" description="Basic and acidic residues" evidence="1">
    <location>
        <begin position="226"/>
        <end position="257"/>
    </location>
</feature>
<keyword evidence="2" id="KW-0812">Transmembrane</keyword>
<feature type="region of interest" description="Disordered" evidence="1">
    <location>
        <begin position="652"/>
        <end position="671"/>
    </location>
</feature>
<feature type="compositionally biased region" description="Acidic residues" evidence="1">
    <location>
        <begin position="30"/>
        <end position="49"/>
    </location>
</feature>
<accession>A0ABR1I2J1</accession>
<keyword evidence="2" id="KW-0472">Membrane</keyword>
<feature type="compositionally biased region" description="Acidic residues" evidence="1">
    <location>
        <begin position="179"/>
        <end position="194"/>
    </location>
</feature>
<dbReference type="Proteomes" id="UP001498421">
    <property type="component" value="Unassembled WGS sequence"/>
</dbReference>
<evidence type="ECO:0000313" key="4">
    <source>
        <dbReference type="Proteomes" id="UP001498421"/>
    </source>
</evidence>
<feature type="region of interest" description="Disordered" evidence="1">
    <location>
        <begin position="857"/>
        <end position="879"/>
    </location>
</feature>
<evidence type="ECO:0008006" key="5">
    <source>
        <dbReference type="Google" id="ProtNLM"/>
    </source>
</evidence>
<feature type="compositionally biased region" description="Basic and acidic residues" evidence="1">
    <location>
        <begin position="19"/>
        <end position="29"/>
    </location>
</feature>
<feature type="region of interest" description="Disordered" evidence="1">
    <location>
        <begin position="168"/>
        <end position="264"/>
    </location>
</feature>
<feature type="region of interest" description="Disordered" evidence="1">
    <location>
        <begin position="394"/>
        <end position="444"/>
    </location>
</feature>
<feature type="transmembrane region" description="Helical" evidence="2">
    <location>
        <begin position="100"/>
        <end position="120"/>
    </location>
</feature>
<dbReference type="InterPro" id="IPR021822">
    <property type="entry name" value="DUF3405"/>
</dbReference>
<comment type="caution">
    <text evidence="3">The sequence shown here is derived from an EMBL/GenBank/DDBJ whole genome shotgun (WGS) entry which is preliminary data.</text>
</comment>
<dbReference type="PANTHER" id="PTHR36205:SF1">
    <property type="entry name" value="MAJOR FACILITATOR SUPERFAMILY TRANSPORTER"/>
    <property type="match status" value="1"/>
</dbReference>
<evidence type="ECO:0000313" key="3">
    <source>
        <dbReference type="EMBL" id="KAK7427718.1"/>
    </source>
</evidence>
<proteinExistence type="predicted"/>
<sequence length="919" mass="104436">MGLLPKSLRTREPQLPLYHKVESPSKERFSDDDDDDDDDDDYSSSEDDDERHSPGSSSRSSRNTSGSASSGLLALPKNTTKPPPMRRIARVYPYRLPAKVTRYLFCFVISFIIIMILTLVRASQVENWKVANGKVEARPLPPPVWDRFPFLERYYGGVKTLVSAEDNTPEYPYVKDEPSLLEELSEEEVLEEASEQVTESVNEETQPDSMTEVKEDAEANSSKENQTQKENEKENEKEKEKEGEKEGEKEADKRGVSDSHSWNAYAGRNEETDIKECFIDAAGTVRVPELRYYNGRPKGFPEHVIGSYDVLSLPEDICFDRFGRYGPYGFGYSDSNGGLSVGEHGEKEGSDAVWDGIPRVDYGHVDWANVQRRCFKANAARYNEVARKTPTPHGFYVQESEEPKQSVEPRAVKEKETAKKGKETVTAKLIANSTDSTEQEKGSDKKSRTAVVVRCWDEYLWRQEDIANIRSLITELALGSGGRYDVHLLVQVKNDADHPIWADKDVYRERIEDVIPKEFRGIVTLWTETQMLSLYQGIYDLFSRGPELPVHGVYRGLSMAMQYFAYMHPEYEHFWQWEMDVRYTGHYYDLFTKLENFATAQPRKGLWERNSRFYFPSVHGTWDDFSQMARVQSEMGVVGPDDVWKNVPGMDKTPEKTSGHKKAVWGPVRPQDDDDWFEPGNDPIAPVALEKDHYQWGVGEEADYISLNPIFDPDGTTWGLKDDITGFNRSEGPPPRRANIITTARMSRRLLLTMHKMTALKKQFAFPEMWPATVALQHGYKAVFAPHPVFVDRAWPVGYMAQMFNNGRDGASGGSRTSIFGDREHNMHGLSWFYNSGFAPNLYRRWLGLKVNNDGGDEFETTEDKSRKGKGVSNMRGGEGRMCLPPMLLHPIKDVELPVEVPELPAEGQGEVPASDPSA</sequence>
<reference evidence="3 4" key="1">
    <citation type="journal article" date="2025" name="Microbiol. Resour. Announc.">
        <title>Draft genome sequences for Neonectria magnoliae and Neonectria punicea, canker pathogens of Liriodendron tulipifera and Acer saccharum in West Virginia.</title>
        <authorList>
            <person name="Petronek H.M."/>
            <person name="Kasson M.T."/>
            <person name="Metheny A.M."/>
            <person name="Stauder C.M."/>
            <person name="Lovett B."/>
            <person name="Lynch S.C."/>
            <person name="Garnas J.R."/>
            <person name="Kasson L.R."/>
            <person name="Stajich J.E."/>
        </authorList>
    </citation>
    <scope>NUCLEOTIDE SEQUENCE [LARGE SCALE GENOMIC DNA]</scope>
    <source>
        <strain evidence="3 4">NRRL 64651</strain>
    </source>
</reference>
<organism evidence="3 4">
    <name type="scientific">Neonectria magnoliae</name>
    <dbReference type="NCBI Taxonomy" id="2732573"/>
    <lineage>
        <taxon>Eukaryota</taxon>
        <taxon>Fungi</taxon>
        <taxon>Dikarya</taxon>
        <taxon>Ascomycota</taxon>
        <taxon>Pezizomycotina</taxon>
        <taxon>Sordariomycetes</taxon>
        <taxon>Hypocreomycetidae</taxon>
        <taxon>Hypocreales</taxon>
        <taxon>Nectriaceae</taxon>
        <taxon>Neonectria</taxon>
    </lineage>
</organism>
<evidence type="ECO:0000256" key="1">
    <source>
        <dbReference type="SAM" id="MobiDB-lite"/>
    </source>
</evidence>